<keyword evidence="3" id="KW-1185">Reference proteome</keyword>
<evidence type="ECO:0000313" key="2">
    <source>
        <dbReference type="EMBL" id="RYR12458.1"/>
    </source>
</evidence>
<evidence type="ECO:0000313" key="3">
    <source>
        <dbReference type="Proteomes" id="UP000289738"/>
    </source>
</evidence>
<dbReference type="InterPro" id="IPR023299">
    <property type="entry name" value="ATPase_P-typ_cyto_dom_N"/>
</dbReference>
<proteinExistence type="predicted"/>
<gene>
    <name evidence="2" type="ORF">Ahy_B04g070002</name>
</gene>
<dbReference type="SUPFAM" id="SSF81660">
    <property type="entry name" value="Metal cation-transporting ATPase, ATP-binding domain N"/>
    <property type="match status" value="1"/>
</dbReference>
<comment type="caution">
    <text evidence="2">The sequence shown here is derived from an EMBL/GenBank/DDBJ whole genome shotgun (WGS) entry which is preliminary data.</text>
</comment>
<dbReference type="Gene3D" id="3.40.1110.10">
    <property type="entry name" value="Calcium-transporting ATPase, cytoplasmic domain N"/>
    <property type="match status" value="1"/>
</dbReference>
<protein>
    <submittedName>
        <fullName evidence="2">Uncharacterized protein</fullName>
    </submittedName>
</protein>
<evidence type="ECO:0000256" key="1">
    <source>
        <dbReference type="ARBA" id="ARBA00022842"/>
    </source>
</evidence>
<name>A0A444ZE95_ARAHY</name>
<dbReference type="STRING" id="3818.A0A444ZE95"/>
<keyword evidence="1" id="KW-0460">Magnesium</keyword>
<reference evidence="2 3" key="1">
    <citation type="submission" date="2019-01" db="EMBL/GenBank/DDBJ databases">
        <title>Sequencing of cultivated peanut Arachis hypogaea provides insights into genome evolution and oil improvement.</title>
        <authorList>
            <person name="Chen X."/>
        </authorList>
    </citation>
    <scope>NUCLEOTIDE SEQUENCE [LARGE SCALE GENOMIC DNA]</scope>
    <source>
        <strain evidence="3">cv. Fuhuasheng</strain>
        <tissue evidence="2">Leaves</tissue>
    </source>
</reference>
<accession>A0A444ZE95</accession>
<dbReference type="PANTHER" id="PTHR42861">
    <property type="entry name" value="CALCIUM-TRANSPORTING ATPASE"/>
    <property type="match status" value="1"/>
</dbReference>
<organism evidence="2 3">
    <name type="scientific">Arachis hypogaea</name>
    <name type="common">Peanut</name>
    <dbReference type="NCBI Taxonomy" id="3818"/>
    <lineage>
        <taxon>Eukaryota</taxon>
        <taxon>Viridiplantae</taxon>
        <taxon>Streptophyta</taxon>
        <taxon>Embryophyta</taxon>
        <taxon>Tracheophyta</taxon>
        <taxon>Spermatophyta</taxon>
        <taxon>Magnoliopsida</taxon>
        <taxon>eudicotyledons</taxon>
        <taxon>Gunneridae</taxon>
        <taxon>Pentapetalae</taxon>
        <taxon>rosids</taxon>
        <taxon>fabids</taxon>
        <taxon>Fabales</taxon>
        <taxon>Fabaceae</taxon>
        <taxon>Papilionoideae</taxon>
        <taxon>50 kb inversion clade</taxon>
        <taxon>dalbergioids sensu lato</taxon>
        <taxon>Dalbergieae</taxon>
        <taxon>Pterocarpus clade</taxon>
        <taxon>Arachis</taxon>
    </lineage>
</organism>
<dbReference type="GO" id="GO:0000166">
    <property type="term" value="F:nucleotide binding"/>
    <property type="evidence" value="ECO:0007669"/>
    <property type="project" value="InterPro"/>
</dbReference>
<dbReference type="AlphaFoldDB" id="A0A444ZE95"/>
<dbReference type="EMBL" id="SDMP01000014">
    <property type="protein sequence ID" value="RYR12458.1"/>
    <property type="molecule type" value="Genomic_DNA"/>
</dbReference>
<sequence>MCVSLFDPATSACSSPCVAAFLSSILPQLCTTENQDAIYAAIVGMLADPKEAKAGIREVHFFPFNHGDKRTALTYIESDGNWHRSSKGAPEQILNLCNCKEDVRRKAMQLLLSLLTVGSDLWGLLDRKYLRNPSTCLQTEILRIRLPVMVIAMVGVEGGFPPVPSGLPDLLPLLRLTRSRHMLRF</sequence>
<dbReference type="Proteomes" id="UP000289738">
    <property type="component" value="Chromosome B04"/>
</dbReference>